<comment type="caution">
    <text evidence="2">The sequence shown here is derived from an EMBL/GenBank/DDBJ whole genome shotgun (WGS) entry which is preliminary data.</text>
</comment>
<protein>
    <submittedName>
        <fullName evidence="2">Uncharacterized protein</fullName>
    </submittedName>
</protein>
<dbReference type="Proteomes" id="UP001159363">
    <property type="component" value="Chromosome 2"/>
</dbReference>
<name>A0ABQ9I702_9NEOP</name>
<sequence length="229" mass="26191">MRVKRGESGEAPEYKEQGKWEIPKKTHRQAALPITIPTCANPGTTLKGNEPSSPWGESKKRNMCIYPPYGQILKAKGKCYPKELCLTDTKGEVQLQNVLDRTAERLLTVHKTVLQTNFPNEAQVCYICEATPQQMNNLQNVVKRKVQKTTFNFGIYTTRPALSCGYDIDTEGFRKYAFETAQIYVKRFIWFYMPTSVHKNLIHGSDVMDDMILPIGQLSEDVQEARHKE</sequence>
<keyword evidence="3" id="KW-1185">Reference proteome</keyword>
<organism evidence="2 3">
    <name type="scientific">Dryococelus australis</name>
    <dbReference type="NCBI Taxonomy" id="614101"/>
    <lineage>
        <taxon>Eukaryota</taxon>
        <taxon>Metazoa</taxon>
        <taxon>Ecdysozoa</taxon>
        <taxon>Arthropoda</taxon>
        <taxon>Hexapoda</taxon>
        <taxon>Insecta</taxon>
        <taxon>Pterygota</taxon>
        <taxon>Neoptera</taxon>
        <taxon>Polyneoptera</taxon>
        <taxon>Phasmatodea</taxon>
        <taxon>Verophasmatodea</taxon>
        <taxon>Anareolatae</taxon>
        <taxon>Phasmatidae</taxon>
        <taxon>Eurycanthinae</taxon>
        <taxon>Dryococelus</taxon>
    </lineage>
</organism>
<proteinExistence type="predicted"/>
<gene>
    <name evidence="2" type="ORF">PR048_005009</name>
</gene>
<evidence type="ECO:0000313" key="3">
    <source>
        <dbReference type="Proteomes" id="UP001159363"/>
    </source>
</evidence>
<accession>A0ABQ9I702</accession>
<feature type="region of interest" description="Disordered" evidence="1">
    <location>
        <begin position="1"/>
        <end position="21"/>
    </location>
</feature>
<reference evidence="2 3" key="1">
    <citation type="submission" date="2023-02" db="EMBL/GenBank/DDBJ databases">
        <title>LHISI_Scaffold_Assembly.</title>
        <authorList>
            <person name="Stuart O.P."/>
            <person name="Cleave R."/>
            <person name="Magrath M.J.L."/>
            <person name="Mikheyev A.S."/>
        </authorList>
    </citation>
    <scope>NUCLEOTIDE SEQUENCE [LARGE SCALE GENOMIC DNA]</scope>
    <source>
        <strain evidence="2">Daus_M_001</strain>
        <tissue evidence="2">Leg muscle</tissue>
    </source>
</reference>
<evidence type="ECO:0000313" key="2">
    <source>
        <dbReference type="EMBL" id="KAJ8892429.1"/>
    </source>
</evidence>
<dbReference type="EMBL" id="JARBHB010000002">
    <property type="protein sequence ID" value="KAJ8892429.1"/>
    <property type="molecule type" value="Genomic_DNA"/>
</dbReference>
<evidence type="ECO:0000256" key="1">
    <source>
        <dbReference type="SAM" id="MobiDB-lite"/>
    </source>
</evidence>